<gene>
    <name evidence="2" type="ORF">IPN02_12035</name>
</gene>
<dbReference type="CDD" id="cd09007">
    <property type="entry name" value="NP-I_spr0068"/>
    <property type="match status" value="1"/>
</dbReference>
<dbReference type="InterPro" id="IPR035994">
    <property type="entry name" value="Nucleoside_phosphorylase_sf"/>
</dbReference>
<dbReference type="InterPro" id="IPR000845">
    <property type="entry name" value="Nucleoside_phosphorylase_d"/>
</dbReference>
<accession>A0A936TEY5</accession>
<protein>
    <submittedName>
        <fullName evidence="2">Nucleoside phosphorylase</fullName>
    </submittedName>
</protein>
<dbReference type="GO" id="GO:0003824">
    <property type="term" value="F:catalytic activity"/>
    <property type="evidence" value="ECO:0007669"/>
    <property type="project" value="InterPro"/>
</dbReference>
<dbReference type="GO" id="GO:0009116">
    <property type="term" value="P:nucleoside metabolic process"/>
    <property type="evidence" value="ECO:0007669"/>
    <property type="project" value="InterPro"/>
</dbReference>
<name>A0A936TEY5_9ACTN</name>
<evidence type="ECO:0000259" key="1">
    <source>
        <dbReference type="Pfam" id="PF01048"/>
    </source>
</evidence>
<dbReference type="SUPFAM" id="SSF53167">
    <property type="entry name" value="Purine and uridine phosphorylases"/>
    <property type="match status" value="1"/>
</dbReference>
<sequence>MVGKVCISIVDTSRPSSCCGTEVSIGRHPSGGRYRAGLAWWQAVARRPIDLKAPKHVSADTSPLLRVKSYDQPSVFQPANLLREGRRQLGRAEVDVPAVCLLDPDGDIVRHLTDTGRAVRHPGWACYHTELWTFDLDGTEVGVIGCAVGASFAVLIAEQLFVSGCELLVSVTSSGMITPLAEAPYFIIIDRALRDEGTSHHYLPPGDWAAAPQRLLDRLDGRIDGLDQGVVTGSTWTTDAPYRETEQAIADARSWGIAAVEMEAAALYAFAAAQQRDVMCFAHVTNTMATDGDDFEKGDAGGAHDALELVSAVVGALR</sequence>
<feature type="domain" description="Nucleoside phosphorylase" evidence="1">
    <location>
        <begin position="127"/>
        <end position="312"/>
    </location>
</feature>
<dbReference type="AlphaFoldDB" id="A0A936TEY5"/>
<evidence type="ECO:0000313" key="2">
    <source>
        <dbReference type="EMBL" id="MBK9297537.1"/>
    </source>
</evidence>
<proteinExistence type="predicted"/>
<dbReference type="Pfam" id="PF01048">
    <property type="entry name" value="PNP_UDP_1"/>
    <property type="match status" value="1"/>
</dbReference>
<reference evidence="2 3" key="1">
    <citation type="submission" date="2020-10" db="EMBL/GenBank/DDBJ databases">
        <title>Connecting structure to function with the recovery of over 1000 high-quality activated sludge metagenome-assembled genomes encoding full-length rRNA genes using long-read sequencing.</title>
        <authorList>
            <person name="Singleton C.M."/>
            <person name="Petriglieri F."/>
            <person name="Kristensen J.M."/>
            <person name="Kirkegaard R.H."/>
            <person name="Michaelsen T.Y."/>
            <person name="Andersen M.H."/>
            <person name="Karst S.M."/>
            <person name="Dueholm M.S."/>
            <person name="Nielsen P.H."/>
            <person name="Albertsen M."/>
        </authorList>
    </citation>
    <scope>NUCLEOTIDE SEQUENCE [LARGE SCALE GENOMIC DNA]</scope>
    <source>
        <strain evidence="2">Lyne_18-Q3-R50-59_MAXAC.006</strain>
    </source>
</reference>
<dbReference type="Gene3D" id="3.40.50.1580">
    <property type="entry name" value="Nucleoside phosphorylase domain"/>
    <property type="match status" value="1"/>
</dbReference>
<comment type="caution">
    <text evidence="2">The sequence shown here is derived from an EMBL/GenBank/DDBJ whole genome shotgun (WGS) entry which is preliminary data.</text>
</comment>
<evidence type="ECO:0000313" key="3">
    <source>
        <dbReference type="Proteomes" id="UP000727993"/>
    </source>
</evidence>
<dbReference type="EMBL" id="JADJZA010000007">
    <property type="protein sequence ID" value="MBK9297537.1"/>
    <property type="molecule type" value="Genomic_DNA"/>
</dbReference>
<organism evidence="2 3">
    <name type="scientific">Candidatus Neomicrothrix subdominans</name>
    <dbReference type="NCBI Taxonomy" id="2954438"/>
    <lineage>
        <taxon>Bacteria</taxon>
        <taxon>Bacillati</taxon>
        <taxon>Actinomycetota</taxon>
        <taxon>Acidimicrobiia</taxon>
        <taxon>Acidimicrobiales</taxon>
        <taxon>Microthrixaceae</taxon>
        <taxon>Candidatus Neomicrothrix</taxon>
    </lineage>
</organism>
<dbReference type="Proteomes" id="UP000727993">
    <property type="component" value="Unassembled WGS sequence"/>
</dbReference>